<feature type="chain" id="PRO_5007593353" evidence="1">
    <location>
        <begin position="17"/>
        <end position="344"/>
    </location>
</feature>
<dbReference type="AlphaFoldDB" id="A0A151ZIE6"/>
<feature type="signal peptide" evidence="1">
    <location>
        <begin position="1"/>
        <end position="16"/>
    </location>
</feature>
<dbReference type="Proteomes" id="UP000076078">
    <property type="component" value="Unassembled WGS sequence"/>
</dbReference>
<keyword evidence="1" id="KW-0732">Signal</keyword>
<comment type="caution">
    <text evidence="2">The sequence shown here is derived from an EMBL/GenBank/DDBJ whole genome shotgun (WGS) entry which is preliminary data.</text>
</comment>
<organism evidence="2 3">
    <name type="scientific">Tieghemostelium lacteum</name>
    <name type="common">Slime mold</name>
    <name type="synonym">Dictyostelium lacteum</name>
    <dbReference type="NCBI Taxonomy" id="361077"/>
    <lineage>
        <taxon>Eukaryota</taxon>
        <taxon>Amoebozoa</taxon>
        <taxon>Evosea</taxon>
        <taxon>Eumycetozoa</taxon>
        <taxon>Dictyostelia</taxon>
        <taxon>Dictyosteliales</taxon>
        <taxon>Raperosteliaceae</taxon>
        <taxon>Tieghemostelium</taxon>
    </lineage>
</organism>
<dbReference type="InParanoid" id="A0A151ZIE6"/>
<sequence>MMKSVTLLLLVFLVIGSKCSVGNLPVIHTFGGISQLFTIDLNDKTISNQTVNIQPGDVVYTVFNVTEDSVKMLYYNEQLQGHYIADFYFSNGSSANAWSLVPEQIQYFMYVIPLNYYDSQTNSLSMSGLGGEDYATTIATMTWDLTDNSIEYILSNLTVMNSNPPNGCVGPNENEMVTFFFSDDNSLPYLLITDLGSGEIGSYYQIKGINYLNPEQVNTAYTVTAQGQIFLIVPNQIQHGELRLYSIQIPQDINDKNDIYNGGSGSEGPAIEPKLIFVSAPIYNGGMPAILTQDQQNIIFFGSSFDFSLMVYEVYNIASGKTSTVKISSEDATLLLSFDSYFAL</sequence>
<keyword evidence="3" id="KW-1185">Reference proteome</keyword>
<accession>A0A151ZIE6</accession>
<evidence type="ECO:0000313" key="3">
    <source>
        <dbReference type="Proteomes" id="UP000076078"/>
    </source>
</evidence>
<reference evidence="2 3" key="1">
    <citation type="submission" date="2015-12" db="EMBL/GenBank/DDBJ databases">
        <title>Dictyostelia acquired genes for synthesis and detection of signals that induce cell-type specialization by lateral gene transfer from prokaryotes.</title>
        <authorList>
            <person name="Gloeckner G."/>
            <person name="Schaap P."/>
        </authorList>
    </citation>
    <scope>NUCLEOTIDE SEQUENCE [LARGE SCALE GENOMIC DNA]</scope>
    <source>
        <strain evidence="2 3">TK</strain>
    </source>
</reference>
<gene>
    <name evidence="2" type="ORF">DLAC_05152</name>
</gene>
<name>A0A151ZIE6_TIELA</name>
<evidence type="ECO:0000256" key="1">
    <source>
        <dbReference type="SAM" id="SignalP"/>
    </source>
</evidence>
<evidence type="ECO:0000313" key="2">
    <source>
        <dbReference type="EMBL" id="KYQ93762.1"/>
    </source>
</evidence>
<proteinExistence type="predicted"/>
<dbReference type="EMBL" id="LODT01000025">
    <property type="protein sequence ID" value="KYQ93762.1"/>
    <property type="molecule type" value="Genomic_DNA"/>
</dbReference>
<protein>
    <submittedName>
        <fullName evidence="2">Uncharacterized protein</fullName>
    </submittedName>
</protein>